<dbReference type="GO" id="GO:0003677">
    <property type="term" value="F:DNA binding"/>
    <property type="evidence" value="ECO:0007669"/>
    <property type="project" value="InterPro"/>
</dbReference>
<dbReference type="PANTHER" id="PTHR33360:SF2">
    <property type="entry name" value="TRANSPOSASE FOR INSERTION SEQUENCE ELEMENT IS200"/>
    <property type="match status" value="1"/>
</dbReference>
<evidence type="ECO:0000259" key="1">
    <source>
        <dbReference type="SMART" id="SM01321"/>
    </source>
</evidence>
<accession>A0A327PDS2</accession>
<organism evidence="2 3">
    <name type="scientific">Algoriphagus yeomjeoni</name>
    <dbReference type="NCBI Taxonomy" id="291403"/>
    <lineage>
        <taxon>Bacteria</taxon>
        <taxon>Pseudomonadati</taxon>
        <taxon>Bacteroidota</taxon>
        <taxon>Cytophagia</taxon>
        <taxon>Cytophagales</taxon>
        <taxon>Cyclobacteriaceae</taxon>
        <taxon>Algoriphagus</taxon>
    </lineage>
</organism>
<dbReference type="SMART" id="SM01321">
    <property type="entry name" value="Y1_Tnp"/>
    <property type="match status" value="1"/>
</dbReference>
<dbReference type="AlphaFoldDB" id="A0A327PDS2"/>
<dbReference type="GO" id="GO:0006313">
    <property type="term" value="P:DNA transposition"/>
    <property type="evidence" value="ECO:0007669"/>
    <property type="project" value="InterPro"/>
</dbReference>
<dbReference type="NCBIfam" id="NF033573">
    <property type="entry name" value="transpos_IS200"/>
    <property type="match status" value="1"/>
</dbReference>
<dbReference type="InterPro" id="IPR002686">
    <property type="entry name" value="Transposase_17"/>
</dbReference>
<dbReference type="PANTHER" id="PTHR33360">
    <property type="entry name" value="TRANSPOSASE FOR INSERTION SEQUENCE ELEMENT IS200"/>
    <property type="match status" value="1"/>
</dbReference>
<dbReference type="GO" id="GO:0004803">
    <property type="term" value="F:transposase activity"/>
    <property type="evidence" value="ECO:0007669"/>
    <property type="project" value="InterPro"/>
</dbReference>
<dbReference type="Pfam" id="PF01797">
    <property type="entry name" value="Y1_Tnp"/>
    <property type="match status" value="1"/>
</dbReference>
<dbReference type="InterPro" id="IPR036515">
    <property type="entry name" value="Transposase_17_sf"/>
</dbReference>
<comment type="caution">
    <text evidence="2">The sequence shown here is derived from an EMBL/GenBank/DDBJ whole genome shotgun (WGS) entry which is preliminary data.</text>
</comment>
<protein>
    <submittedName>
        <fullName evidence="2">REP element-mobilizing transposase RayT</fullName>
    </submittedName>
</protein>
<keyword evidence="3" id="KW-1185">Reference proteome</keyword>
<name>A0A327PDS2_9BACT</name>
<dbReference type="Gene3D" id="3.30.70.1290">
    <property type="entry name" value="Transposase IS200-like"/>
    <property type="match status" value="1"/>
</dbReference>
<dbReference type="Proteomes" id="UP000249610">
    <property type="component" value="Unassembled WGS sequence"/>
</dbReference>
<reference evidence="2 3" key="1">
    <citation type="submission" date="2018-06" db="EMBL/GenBank/DDBJ databases">
        <title>Genomic Encyclopedia of Archaeal and Bacterial Type Strains, Phase II (KMG-II): from individual species to whole genera.</title>
        <authorList>
            <person name="Goeker M."/>
        </authorList>
    </citation>
    <scope>NUCLEOTIDE SEQUENCE [LARGE SCALE GENOMIC DNA]</scope>
    <source>
        <strain evidence="2 3">DSM 23446</strain>
    </source>
</reference>
<sequence length="156" mass="18473">MAGTFSQVYLQYVFAVKGRENLLLKPWREEVFKYISGIIEGKKQKSIIVNGVSDHVHVFVGLKPSMSISDLIRDVKNNSSNFINKRGFVQNHFDWQDGYGVFSYSHSQLNQVYKYILNQENHHKKVSFRDEYYAFLKKFEIDHEEKYLFDFLDDTL</sequence>
<dbReference type="EMBL" id="QLLK01000006">
    <property type="protein sequence ID" value="RAI89374.1"/>
    <property type="molecule type" value="Genomic_DNA"/>
</dbReference>
<dbReference type="RefSeq" id="WP_111611755.1">
    <property type="nucleotide sequence ID" value="NZ_QLLK01000006.1"/>
</dbReference>
<feature type="domain" description="Transposase IS200-like" evidence="1">
    <location>
        <begin position="5"/>
        <end position="119"/>
    </location>
</feature>
<dbReference type="SUPFAM" id="SSF143422">
    <property type="entry name" value="Transposase IS200-like"/>
    <property type="match status" value="1"/>
</dbReference>
<dbReference type="OrthoDB" id="9797997at2"/>
<evidence type="ECO:0000313" key="3">
    <source>
        <dbReference type="Proteomes" id="UP000249610"/>
    </source>
</evidence>
<evidence type="ECO:0000313" key="2">
    <source>
        <dbReference type="EMBL" id="RAI89374.1"/>
    </source>
</evidence>
<proteinExistence type="predicted"/>
<gene>
    <name evidence="2" type="ORF">LV83_02415</name>
</gene>